<dbReference type="Pfam" id="PF13560">
    <property type="entry name" value="HTH_31"/>
    <property type="match status" value="1"/>
</dbReference>
<dbReference type="PATRIC" id="fig|42234.21.peg.4252"/>
<feature type="domain" description="HTH cro/C1-type" evidence="1">
    <location>
        <begin position="30"/>
        <end position="81"/>
    </location>
</feature>
<reference evidence="3" key="1">
    <citation type="submission" date="2014-07" db="EMBL/GenBank/DDBJ databases">
        <title>Genome sequencing of plant-pathogenic Streptomyces species.</title>
        <authorList>
            <person name="Harrison J."/>
            <person name="Sapp M."/>
            <person name="Thwaites R."/>
            <person name="Studholme D.J."/>
        </authorList>
    </citation>
    <scope>NUCLEOTIDE SEQUENCE [LARGE SCALE GENOMIC DNA]</scope>
    <source>
        <strain evidence="3">NCPPB 4445</strain>
    </source>
</reference>
<dbReference type="SMART" id="SM00530">
    <property type="entry name" value="HTH_XRE"/>
    <property type="match status" value="1"/>
</dbReference>
<dbReference type="InterPro" id="IPR041413">
    <property type="entry name" value="MLTR_LBD"/>
</dbReference>
<dbReference type="EMBL" id="JPPY01000129">
    <property type="protein sequence ID" value="KND33130.1"/>
    <property type="molecule type" value="Genomic_DNA"/>
</dbReference>
<dbReference type="PROSITE" id="PS50943">
    <property type="entry name" value="HTH_CROC1"/>
    <property type="match status" value="1"/>
</dbReference>
<dbReference type="PANTHER" id="PTHR35010:SF2">
    <property type="entry name" value="BLL4672 PROTEIN"/>
    <property type="match status" value="1"/>
</dbReference>
<evidence type="ECO:0000313" key="2">
    <source>
        <dbReference type="EMBL" id="KND33130.1"/>
    </source>
</evidence>
<dbReference type="Gene3D" id="1.10.260.40">
    <property type="entry name" value="lambda repressor-like DNA-binding domains"/>
    <property type="match status" value="1"/>
</dbReference>
<dbReference type="AlphaFoldDB" id="A0A0L0K679"/>
<organism evidence="2 3">
    <name type="scientific">Streptomyces acidiscabies</name>
    <dbReference type="NCBI Taxonomy" id="42234"/>
    <lineage>
        <taxon>Bacteria</taxon>
        <taxon>Bacillati</taxon>
        <taxon>Actinomycetota</taxon>
        <taxon>Actinomycetes</taxon>
        <taxon>Kitasatosporales</taxon>
        <taxon>Streptomycetaceae</taxon>
        <taxon>Streptomyces</taxon>
    </lineage>
</organism>
<name>A0A0L0K679_9ACTN</name>
<dbReference type="OrthoDB" id="3542608at2"/>
<dbReference type="GO" id="GO:0003677">
    <property type="term" value="F:DNA binding"/>
    <property type="evidence" value="ECO:0007669"/>
    <property type="project" value="InterPro"/>
</dbReference>
<dbReference type="PANTHER" id="PTHR35010">
    <property type="entry name" value="BLL4672 PROTEIN-RELATED"/>
    <property type="match status" value="1"/>
</dbReference>
<evidence type="ECO:0000259" key="1">
    <source>
        <dbReference type="PROSITE" id="PS50943"/>
    </source>
</evidence>
<protein>
    <submittedName>
        <fullName evidence="2">XRE family transcriptional regulator</fullName>
    </submittedName>
</protein>
<dbReference type="RefSeq" id="WP_050371982.1">
    <property type="nucleotide sequence ID" value="NZ_KQ257822.1"/>
</dbReference>
<dbReference type="InterPro" id="IPR001387">
    <property type="entry name" value="Cro/C1-type_HTH"/>
</dbReference>
<dbReference type="Proteomes" id="UP000037151">
    <property type="component" value="Unassembled WGS sequence"/>
</dbReference>
<dbReference type="Gene3D" id="3.30.450.180">
    <property type="match status" value="1"/>
</dbReference>
<gene>
    <name evidence="2" type="ORF">IQ63_20620</name>
</gene>
<evidence type="ECO:0000313" key="3">
    <source>
        <dbReference type="Proteomes" id="UP000037151"/>
    </source>
</evidence>
<comment type="caution">
    <text evidence="2">The sequence shown here is derived from an EMBL/GenBank/DDBJ whole genome shotgun (WGS) entry which is preliminary data.</text>
</comment>
<dbReference type="InterPro" id="IPR010982">
    <property type="entry name" value="Lambda_DNA-bd_dom_sf"/>
</dbReference>
<proteinExistence type="predicted"/>
<accession>A0A0L0K679</accession>
<dbReference type="Pfam" id="PF17765">
    <property type="entry name" value="MLTR_LBD"/>
    <property type="match status" value="1"/>
</dbReference>
<dbReference type="SUPFAM" id="SSF47413">
    <property type="entry name" value="lambda repressor-like DNA-binding domains"/>
    <property type="match status" value="1"/>
</dbReference>
<dbReference type="CDD" id="cd00093">
    <property type="entry name" value="HTH_XRE"/>
    <property type="match status" value="1"/>
</dbReference>
<sequence length="280" mass="30112">MTTTELGRALRRWRDRLSPATAGLPARGQRRAAGLRREELAELAGLSVDYVTRLEQGRSTNPSGQVAEALARALRLTPDERAYLFGPAGLVLPGPEVVPSYIPPSVLRLLDRLVDTPVAVTDAALTVLTANPLYQALLGDLSGARGFERNGAWGVFRGGPGRVRHTPEEQRGLEIGMVSELRSAAGRYPADPGLRRLIAELRASSERFAELWEAGVVGSLEVSRKTIEHPQVGPLTLDRNVLRMDGSGLRILGYSAEPGTEDAQKLELLAVIGIQSMAAG</sequence>